<reference evidence="1 2" key="1">
    <citation type="submission" date="2016-12" db="EMBL/GenBank/DDBJ databases">
        <authorList>
            <person name="Song W.-J."/>
            <person name="Kurnit D.M."/>
        </authorList>
    </citation>
    <scope>NUCLEOTIDE SEQUENCE [LARGE SCALE GENOMIC DNA]</scope>
    <source>
        <strain evidence="1 2">CGMCC 1.10808</strain>
    </source>
</reference>
<keyword evidence="2" id="KW-1185">Reference proteome</keyword>
<dbReference type="EMBL" id="FRDL01000001">
    <property type="protein sequence ID" value="SHN50937.1"/>
    <property type="molecule type" value="Genomic_DNA"/>
</dbReference>
<dbReference type="RefSeq" id="WP_072745852.1">
    <property type="nucleotide sequence ID" value="NZ_FOHL01000002.1"/>
</dbReference>
<gene>
    <name evidence="1" type="ORF">SAMN05216200_101275</name>
</gene>
<dbReference type="PANTHER" id="PTHR32472:SF10">
    <property type="entry name" value="DNA REPAIR PROTEIN RADA-LIKE PROTEIN"/>
    <property type="match status" value="1"/>
</dbReference>
<evidence type="ECO:0000313" key="2">
    <source>
        <dbReference type="Proteomes" id="UP000184066"/>
    </source>
</evidence>
<dbReference type="Proteomes" id="UP000184066">
    <property type="component" value="Unassembled WGS sequence"/>
</dbReference>
<dbReference type="Gene3D" id="3.40.50.300">
    <property type="entry name" value="P-loop containing nucleotide triphosphate hydrolases"/>
    <property type="match status" value="1"/>
</dbReference>
<evidence type="ECO:0000313" key="1">
    <source>
        <dbReference type="EMBL" id="SHN50937.1"/>
    </source>
</evidence>
<sequence length="323" mass="36343">MKKDDPFRTLAEIEAKEIDWLWKPLIPYEKTTILEGDPELGKSYLCMHIAAIVTRGAKLPDGSRVSKGNVLYISSEDDAADTIRPRMEQMGADLKRVRVLDDFIVFDDKGQRRLRDELEDHTPDLVVIDTLYSFLSDKVDLGKPTSIRAALHQLDKLFKEYGPAVIAIRHWTKGGKGKAIYRGVGSIDVIGVARTALAVAKHPENENLRILAQVKNNIGAKPRSYVYEIVAQPQGLPVIEWRGTTHYSADDLERQGQDDQSEEARAVEFLREVLAKGPLPSAEVFIRAADVEISRPTLNRAKREAGVRSEKKGKTWFWKLAET</sequence>
<organism evidence="1 2">
    <name type="scientific">Oceanicella actignis</name>
    <dbReference type="NCBI Taxonomy" id="1189325"/>
    <lineage>
        <taxon>Bacteria</taxon>
        <taxon>Pseudomonadati</taxon>
        <taxon>Pseudomonadota</taxon>
        <taxon>Alphaproteobacteria</taxon>
        <taxon>Rhodobacterales</taxon>
        <taxon>Paracoccaceae</taxon>
        <taxon>Oceanicella</taxon>
    </lineage>
</organism>
<dbReference type="AlphaFoldDB" id="A0A1M7RX66"/>
<dbReference type="GO" id="GO:0000725">
    <property type="term" value="P:recombinational repair"/>
    <property type="evidence" value="ECO:0007669"/>
    <property type="project" value="TreeGrafter"/>
</dbReference>
<dbReference type="SUPFAM" id="SSF52540">
    <property type="entry name" value="P-loop containing nucleoside triphosphate hydrolases"/>
    <property type="match status" value="1"/>
</dbReference>
<accession>A0A1M7RX66</accession>
<dbReference type="InterPro" id="IPR027417">
    <property type="entry name" value="P-loop_NTPase"/>
</dbReference>
<dbReference type="Pfam" id="PF13481">
    <property type="entry name" value="AAA_25"/>
    <property type="match status" value="1"/>
</dbReference>
<dbReference type="OrthoDB" id="1496333at2"/>
<dbReference type="PANTHER" id="PTHR32472">
    <property type="entry name" value="DNA REPAIR PROTEIN RADA"/>
    <property type="match status" value="1"/>
</dbReference>
<proteinExistence type="predicted"/>
<dbReference type="STRING" id="1189325.SAMN04488119_102243"/>
<protein>
    <submittedName>
        <fullName evidence="1">RecA-family ATPase</fullName>
    </submittedName>
</protein>
<name>A0A1M7RX66_9RHOB</name>